<feature type="transmembrane region" description="Helical" evidence="2">
    <location>
        <begin position="12"/>
        <end position="30"/>
    </location>
</feature>
<feature type="compositionally biased region" description="Polar residues" evidence="1">
    <location>
        <begin position="45"/>
        <end position="58"/>
    </location>
</feature>
<accession>A0A1R0X2X3</accession>
<organism evidence="3 4">
    <name type="scientific">Paenibacillus odorifer</name>
    <dbReference type="NCBI Taxonomy" id="189426"/>
    <lineage>
        <taxon>Bacteria</taxon>
        <taxon>Bacillati</taxon>
        <taxon>Bacillota</taxon>
        <taxon>Bacilli</taxon>
        <taxon>Bacillales</taxon>
        <taxon>Paenibacillaceae</taxon>
        <taxon>Paenibacillus</taxon>
    </lineage>
</organism>
<dbReference type="EMBL" id="MKQP01000037">
    <property type="protein sequence ID" value="OMD27265.1"/>
    <property type="molecule type" value="Genomic_DNA"/>
</dbReference>
<protein>
    <recommendedName>
        <fullName evidence="5">DUF4850 domain-containing protein</fullName>
    </recommendedName>
</protein>
<keyword evidence="2" id="KW-1133">Transmembrane helix</keyword>
<reference evidence="3 4" key="1">
    <citation type="submission" date="2016-10" db="EMBL/GenBank/DDBJ databases">
        <title>Paenibacillus species isolates.</title>
        <authorList>
            <person name="Beno S.M."/>
        </authorList>
    </citation>
    <scope>NUCLEOTIDE SEQUENCE [LARGE SCALE GENOMIC DNA]</scope>
    <source>
        <strain evidence="3 4">FSL H7-0604</strain>
    </source>
</reference>
<dbReference type="Proteomes" id="UP000187465">
    <property type="component" value="Unassembled WGS sequence"/>
</dbReference>
<sequence>MKSKRKSVRNGWILTSILCVVIVLVLLIGYKGLDWGTPTTPPPSTNAQTNNEADNEPSSTLKMLEFPSSDPDNGQVIIPLHTTLAQLNIDSGSEYVNTEIPPIPEMTFAISQDMKNQVEATLVYRPDIGGGYLLLAPAGWQATAVVGANGSYGVTFQDPNHPEQNMNYSDTAWTCIGCAITAIGAYFPEKAEWADALGFTINNPLKFSEQHILGTAGAEARTVRYTLQADANGYQDEGAAYYDKGEWGYLFRSIGIHKAQTSPQQEVVETLMKFFTDNHGPLFIADPNAEKLD</sequence>
<proteinExistence type="predicted"/>
<gene>
    <name evidence="3" type="ORF">BJP51_25500</name>
</gene>
<dbReference type="RefSeq" id="WP_036689745.1">
    <property type="nucleotide sequence ID" value="NZ_MKQP01000037.1"/>
</dbReference>
<name>A0A1R0X2X3_9BACL</name>
<evidence type="ECO:0000313" key="4">
    <source>
        <dbReference type="Proteomes" id="UP000187465"/>
    </source>
</evidence>
<keyword evidence="2" id="KW-0472">Membrane</keyword>
<keyword evidence="2" id="KW-0812">Transmembrane</keyword>
<evidence type="ECO:0008006" key="5">
    <source>
        <dbReference type="Google" id="ProtNLM"/>
    </source>
</evidence>
<evidence type="ECO:0000313" key="3">
    <source>
        <dbReference type="EMBL" id="OMD27265.1"/>
    </source>
</evidence>
<feature type="region of interest" description="Disordered" evidence="1">
    <location>
        <begin position="39"/>
        <end position="58"/>
    </location>
</feature>
<evidence type="ECO:0000256" key="2">
    <source>
        <dbReference type="SAM" id="Phobius"/>
    </source>
</evidence>
<dbReference type="Pfam" id="PF16142">
    <property type="entry name" value="DUF4850"/>
    <property type="match status" value="1"/>
</dbReference>
<comment type="caution">
    <text evidence="3">The sequence shown here is derived from an EMBL/GenBank/DDBJ whole genome shotgun (WGS) entry which is preliminary data.</text>
</comment>
<dbReference type="AlphaFoldDB" id="A0A1R0X2X3"/>
<evidence type="ECO:0000256" key="1">
    <source>
        <dbReference type="SAM" id="MobiDB-lite"/>
    </source>
</evidence>
<dbReference type="InterPro" id="IPR032322">
    <property type="entry name" value="DUF4850"/>
</dbReference>